<feature type="transmembrane region" description="Helical" evidence="1">
    <location>
        <begin position="42"/>
        <end position="63"/>
    </location>
</feature>
<comment type="caution">
    <text evidence="2">The sequence shown here is derived from an EMBL/GenBank/DDBJ whole genome shotgun (WGS) entry which is preliminary data.</text>
</comment>
<evidence type="ECO:0000313" key="3">
    <source>
        <dbReference type="Proteomes" id="UP001148838"/>
    </source>
</evidence>
<keyword evidence="1" id="KW-0812">Transmembrane</keyword>
<gene>
    <name evidence="2" type="ORF">ANN_06399</name>
</gene>
<reference evidence="2 3" key="1">
    <citation type="journal article" date="2022" name="Allergy">
        <title>Genome assembly and annotation of Periplaneta americana reveal a comprehensive cockroach allergen profile.</title>
        <authorList>
            <person name="Wang L."/>
            <person name="Xiong Q."/>
            <person name="Saelim N."/>
            <person name="Wang L."/>
            <person name="Nong W."/>
            <person name="Wan A.T."/>
            <person name="Shi M."/>
            <person name="Liu X."/>
            <person name="Cao Q."/>
            <person name="Hui J.H.L."/>
            <person name="Sookrung N."/>
            <person name="Leung T.F."/>
            <person name="Tungtrongchitr A."/>
            <person name="Tsui S.K.W."/>
        </authorList>
    </citation>
    <scope>NUCLEOTIDE SEQUENCE [LARGE SCALE GENOMIC DNA]</scope>
    <source>
        <strain evidence="2">PWHHKU_190912</strain>
    </source>
</reference>
<evidence type="ECO:0000313" key="2">
    <source>
        <dbReference type="EMBL" id="KAJ4444603.1"/>
    </source>
</evidence>
<dbReference type="Proteomes" id="UP001148838">
    <property type="component" value="Unassembled WGS sequence"/>
</dbReference>
<keyword evidence="3" id="KW-1185">Reference proteome</keyword>
<proteinExistence type="predicted"/>
<organism evidence="2 3">
    <name type="scientific">Periplaneta americana</name>
    <name type="common">American cockroach</name>
    <name type="synonym">Blatta americana</name>
    <dbReference type="NCBI Taxonomy" id="6978"/>
    <lineage>
        <taxon>Eukaryota</taxon>
        <taxon>Metazoa</taxon>
        <taxon>Ecdysozoa</taxon>
        <taxon>Arthropoda</taxon>
        <taxon>Hexapoda</taxon>
        <taxon>Insecta</taxon>
        <taxon>Pterygota</taxon>
        <taxon>Neoptera</taxon>
        <taxon>Polyneoptera</taxon>
        <taxon>Dictyoptera</taxon>
        <taxon>Blattodea</taxon>
        <taxon>Blattoidea</taxon>
        <taxon>Blattidae</taxon>
        <taxon>Blattinae</taxon>
        <taxon>Periplaneta</taxon>
    </lineage>
</organism>
<dbReference type="EMBL" id="JAJSOF020000011">
    <property type="protein sequence ID" value="KAJ4444603.1"/>
    <property type="molecule type" value="Genomic_DNA"/>
</dbReference>
<keyword evidence="1" id="KW-0472">Membrane</keyword>
<accession>A0ABQ8TF81</accession>
<sequence length="135" mass="14710">MAGLCEGGNEPSGSLKASKIPVYDVTACRLKHRRKRKRTIRLLALVEAVAMLPAVAVLAAFSFGHNAYFWPYFMSVRGMSAVLFTVVGDGPQQACQNPAYCAVAHIVQLSLCDVHSLFPYLEGVNRLGGERDRAI</sequence>
<evidence type="ECO:0000256" key="1">
    <source>
        <dbReference type="SAM" id="Phobius"/>
    </source>
</evidence>
<name>A0ABQ8TF81_PERAM</name>
<keyword evidence="1" id="KW-1133">Transmembrane helix</keyword>
<protein>
    <submittedName>
        <fullName evidence="2">Uncharacterized protein</fullName>
    </submittedName>
</protein>